<dbReference type="Pfam" id="PF01899">
    <property type="entry name" value="MNHE"/>
    <property type="match status" value="1"/>
</dbReference>
<keyword evidence="2" id="KW-1003">Cell membrane</keyword>
<evidence type="ECO:0000256" key="6">
    <source>
        <dbReference type="SAM" id="MobiDB-lite"/>
    </source>
</evidence>
<dbReference type="AlphaFoldDB" id="L9X893"/>
<feature type="compositionally biased region" description="Basic and acidic residues" evidence="6">
    <location>
        <begin position="182"/>
        <end position="207"/>
    </location>
</feature>
<organism evidence="8 9">
    <name type="scientific">Natronococcus jeotgali DSM 18795</name>
    <dbReference type="NCBI Taxonomy" id="1227498"/>
    <lineage>
        <taxon>Archaea</taxon>
        <taxon>Methanobacteriati</taxon>
        <taxon>Methanobacteriota</taxon>
        <taxon>Stenosarchaea group</taxon>
        <taxon>Halobacteria</taxon>
        <taxon>Halobacteriales</taxon>
        <taxon>Natrialbaceae</taxon>
        <taxon>Natronococcus</taxon>
    </lineage>
</organism>
<comment type="caution">
    <text evidence="8">The sequence shown here is derived from an EMBL/GenBank/DDBJ whole genome shotgun (WGS) entry which is preliminary data.</text>
</comment>
<evidence type="ECO:0000256" key="1">
    <source>
        <dbReference type="ARBA" id="ARBA00004651"/>
    </source>
</evidence>
<keyword evidence="5 7" id="KW-0472">Membrane</keyword>
<evidence type="ECO:0000313" key="9">
    <source>
        <dbReference type="Proteomes" id="UP000011531"/>
    </source>
</evidence>
<dbReference type="InterPro" id="IPR002758">
    <property type="entry name" value="Cation_antiport_E"/>
</dbReference>
<evidence type="ECO:0000256" key="7">
    <source>
        <dbReference type="SAM" id="Phobius"/>
    </source>
</evidence>
<dbReference type="EMBL" id="AOIA01000116">
    <property type="protein sequence ID" value="ELY57827.1"/>
    <property type="molecule type" value="Genomic_DNA"/>
</dbReference>
<feature type="region of interest" description="Disordered" evidence="6">
    <location>
        <begin position="167"/>
        <end position="207"/>
    </location>
</feature>
<dbReference type="Proteomes" id="UP000011531">
    <property type="component" value="Unassembled WGS sequence"/>
</dbReference>
<sequence length="207" mass="22507">MRVRAWPVAGVAFGVLWVFVRGSTLEPTTLLGQFLGGLAVGLPIAYLFRRLYVDRVDLGRLLGVSPAVAGYLGAFGWELVRANVDVAYRVLSPGMPIEPDVILVPLRVESAAAVTVIANSITITPGTVTLDHDGDANALYVHVIDGRAPADVAAPIRSWEDYALEIFDERRSPTDPEPDIVTGREAEDRARERGVEPESERRSSDDE</sequence>
<keyword evidence="9" id="KW-1185">Reference proteome</keyword>
<gene>
    <name evidence="8" type="ORF">C492_12934</name>
</gene>
<dbReference type="PANTHER" id="PTHR34584">
    <property type="entry name" value="NA(+)/H(+) ANTIPORTER SUBUNIT E1"/>
    <property type="match status" value="1"/>
</dbReference>
<dbReference type="PANTHER" id="PTHR34584:SF1">
    <property type="entry name" value="NA(+)_H(+) ANTIPORTER SUBUNIT E1"/>
    <property type="match status" value="1"/>
</dbReference>
<dbReference type="STRING" id="1227498.C492_12934"/>
<accession>L9X893</accession>
<evidence type="ECO:0000256" key="4">
    <source>
        <dbReference type="ARBA" id="ARBA00022989"/>
    </source>
</evidence>
<feature type="transmembrane region" description="Helical" evidence="7">
    <location>
        <begin position="61"/>
        <end position="80"/>
    </location>
</feature>
<evidence type="ECO:0000313" key="8">
    <source>
        <dbReference type="EMBL" id="ELY57827.1"/>
    </source>
</evidence>
<comment type="subcellular location">
    <subcellularLocation>
        <location evidence="1">Cell membrane</location>
        <topology evidence="1">Multi-pass membrane protein</topology>
    </subcellularLocation>
</comment>
<dbReference type="GO" id="GO:0005886">
    <property type="term" value="C:plasma membrane"/>
    <property type="evidence" value="ECO:0007669"/>
    <property type="project" value="UniProtKB-SubCell"/>
</dbReference>
<evidence type="ECO:0000256" key="3">
    <source>
        <dbReference type="ARBA" id="ARBA00022692"/>
    </source>
</evidence>
<evidence type="ECO:0000256" key="5">
    <source>
        <dbReference type="ARBA" id="ARBA00023136"/>
    </source>
</evidence>
<dbReference type="OrthoDB" id="85180at2157"/>
<evidence type="ECO:0000256" key="2">
    <source>
        <dbReference type="ARBA" id="ARBA00022475"/>
    </source>
</evidence>
<dbReference type="GO" id="GO:0008324">
    <property type="term" value="F:monoatomic cation transmembrane transporter activity"/>
    <property type="evidence" value="ECO:0007669"/>
    <property type="project" value="InterPro"/>
</dbReference>
<feature type="transmembrane region" description="Helical" evidence="7">
    <location>
        <begin position="32"/>
        <end position="49"/>
    </location>
</feature>
<name>L9X893_9EURY</name>
<dbReference type="PATRIC" id="fig|1227498.3.peg.2511"/>
<reference evidence="8 9" key="1">
    <citation type="journal article" date="2014" name="PLoS Genet.">
        <title>Phylogenetically driven sequencing of extremely halophilic archaea reveals strategies for static and dynamic osmo-response.</title>
        <authorList>
            <person name="Becker E.A."/>
            <person name="Seitzer P.M."/>
            <person name="Tritt A."/>
            <person name="Larsen D."/>
            <person name="Krusor M."/>
            <person name="Yao A.I."/>
            <person name="Wu D."/>
            <person name="Madern D."/>
            <person name="Eisen J.A."/>
            <person name="Darling A.E."/>
            <person name="Facciotti M.T."/>
        </authorList>
    </citation>
    <scope>NUCLEOTIDE SEQUENCE [LARGE SCALE GENOMIC DNA]</scope>
    <source>
        <strain evidence="8 9">DSM 18795</strain>
    </source>
</reference>
<proteinExistence type="predicted"/>
<keyword evidence="4 7" id="KW-1133">Transmembrane helix</keyword>
<keyword evidence="3 7" id="KW-0812">Transmembrane</keyword>
<protein>
    <submittedName>
        <fullName evidence="8">Cation antiporter</fullName>
    </submittedName>
</protein>
<dbReference type="RefSeq" id="WP_008424057.1">
    <property type="nucleotide sequence ID" value="NZ_AOIA01000116.1"/>
</dbReference>